<dbReference type="PROSITE" id="PS50878">
    <property type="entry name" value="RT_POL"/>
    <property type="match status" value="1"/>
</dbReference>
<dbReference type="EMBL" id="JAECZC010000029">
    <property type="protein sequence ID" value="MBH8563750.1"/>
    <property type="molecule type" value="Genomic_DNA"/>
</dbReference>
<reference evidence="2 3" key="1">
    <citation type="journal article" date="2021" name="Int. J. Syst. Evol. Microbiol.">
        <title>Amazonocrinis nigriterrae gen. nov., sp. nov., Atlanticothrix silvestris gen. nov., sp. nov. and Dendronalium phyllosphericum gen. nov., sp. nov., nostocacean cyanobacteria from Brazilian environments.</title>
        <authorList>
            <person name="Alvarenga D.O."/>
            <person name="Andreote A.P.D."/>
            <person name="Branco L.H.Z."/>
            <person name="Delbaje E."/>
            <person name="Cruz R.B."/>
            <person name="Varani A.M."/>
            <person name="Fiore M.F."/>
        </authorList>
    </citation>
    <scope>NUCLEOTIDE SEQUENCE [LARGE SCALE GENOMIC DNA]</scope>
    <source>
        <strain evidence="2 3">CENA67</strain>
    </source>
</reference>
<dbReference type="RefSeq" id="WP_198125616.1">
    <property type="nucleotide sequence ID" value="NZ_JAECZC010000029.1"/>
</dbReference>
<dbReference type="CDD" id="cd01651">
    <property type="entry name" value="RT_G2_intron"/>
    <property type="match status" value="1"/>
</dbReference>
<accession>A0A8J7HUR9</accession>
<organism evidence="2 3">
    <name type="scientific">Amazonocrinis nigriterrae CENA67</name>
    <dbReference type="NCBI Taxonomy" id="2794033"/>
    <lineage>
        <taxon>Bacteria</taxon>
        <taxon>Bacillati</taxon>
        <taxon>Cyanobacteriota</taxon>
        <taxon>Cyanophyceae</taxon>
        <taxon>Nostocales</taxon>
        <taxon>Nostocaceae</taxon>
        <taxon>Amazonocrinis</taxon>
        <taxon>Amazonocrinis nigriterrae</taxon>
    </lineage>
</organism>
<dbReference type="Proteomes" id="UP000632766">
    <property type="component" value="Unassembled WGS sequence"/>
</dbReference>
<protein>
    <recommendedName>
        <fullName evidence="1">Reverse transcriptase domain-containing protein</fullName>
    </recommendedName>
</protein>
<gene>
    <name evidence="2" type="ORF">I8748_16390</name>
</gene>
<proteinExistence type="predicted"/>
<dbReference type="Pfam" id="PF00078">
    <property type="entry name" value="RVT_1"/>
    <property type="match status" value="1"/>
</dbReference>
<dbReference type="AlphaFoldDB" id="A0A8J7HUR9"/>
<dbReference type="PANTHER" id="PTHR34047:SF8">
    <property type="entry name" value="PROTEIN YKFC"/>
    <property type="match status" value="1"/>
</dbReference>
<dbReference type="InterPro" id="IPR000477">
    <property type="entry name" value="RT_dom"/>
</dbReference>
<keyword evidence="3" id="KW-1185">Reference proteome</keyword>
<dbReference type="InterPro" id="IPR043502">
    <property type="entry name" value="DNA/RNA_pol_sf"/>
</dbReference>
<dbReference type="SUPFAM" id="SSF56672">
    <property type="entry name" value="DNA/RNA polymerases"/>
    <property type="match status" value="1"/>
</dbReference>
<dbReference type="PANTHER" id="PTHR34047">
    <property type="entry name" value="NUCLEAR INTRON MATURASE 1, MITOCHONDRIAL-RELATED"/>
    <property type="match status" value="1"/>
</dbReference>
<sequence length="318" mass="37396">MSKSLDDILTEYFQPEKLKAAFEAYERQKTDFLQQGEPKVQMGVDGISYQTFKKELDLRCQLLSNRLLKGTYQFYTFREIEQDKPSGGKRILSIATIRDVIVQKVLYDAIYREREKDFQATPRLDKVSCAYRKGKSAPYAATLIHHYIKQGFIFALDADIVKFFDRLSHEYLFRIIERKFGQDTLASKLLKRFIKAGGLPHKNQRGKIYGYRFFHRRKPILNNQRIIRTQGIPQGGVLSGMLANLYLHEFDCWVINDLSKKYPLRYVRYADDFVILLEHKEFISLVHQEVAQKLQDIKLELHTDESKTKYVDIAQDFL</sequence>
<dbReference type="InterPro" id="IPR051083">
    <property type="entry name" value="GrpII_Intron_Splice-Mob/Def"/>
</dbReference>
<feature type="domain" description="Reverse transcriptase" evidence="1">
    <location>
        <begin position="63"/>
        <end position="318"/>
    </location>
</feature>
<name>A0A8J7HUR9_9NOST</name>
<evidence type="ECO:0000313" key="2">
    <source>
        <dbReference type="EMBL" id="MBH8563750.1"/>
    </source>
</evidence>
<evidence type="ECO:0000259" key="1">
    <source>
        <dbReference type="PROSITE" id="PS50878"/>
    </source>
</evidence>
<comment type="caution">
    <text evidence="2">The sequence shown here is derived from an EMBL/GenBank/DDBJ whole genome shotgun (WGS) entry which is preliminary data.</text>
</comment>
<evidence type="ECO:0000313" key="3">
    <source>
        <dbReference type="Proteomes" id="UP000632766"/>
    </source>
</evidence>